<gene>
    <name evidence="2" type="ORF">A1232T_01762</name>
</gene>
<dbReference type="AlphaFoldDB" id="A0A1R4GXD3"/>
<dbReference type="PROSITE" id="PS51257">
    <property type="entry name" value="PROKAR_LIPOPROTEIN"/>
    <property type="match status" value="1"/>
</dbReference>
<protein>
    <submittedName>
        <fullName evidence="2">Uncharacterized protein</fullName>
    </submittedName>
</protein>
<dbReference type="RefSeq" id="WP_077451466.1">
    <property type="nucleotide sequence ID" value="NZ_FUGE01000172.1"/>
</dbReference>
<reference evidence="2 3" key="1">
    <citation type="submission" date="2017-02" db="EMBL/GenBank/DDBJ databases">
        <authorList>
            <person name="Peterson S.W."/>
        </authorList>
    </citation>
    <scope>NUCLEOTIDE SEQUENCE [LARGE SCALE GENOMIC DNA]</scope>
    <source>
        <strain evidence="2">Psychrobacter_piechaudii</strain>
    </source>
</reference>
<keyword evidence="3" id="KW-1185">Reference proteome</keyword>
<evidence type="ECO:0000313" key="3">
    <source>
        <dbReference type="Proteomes" id="UP000188357"/>
    </source>
</evidence>
<name>A0A1R4GXD3_9GAMM</name>
<evidence type="ECO:0000256" key="1">
    <source>
        <dbReference type="SAM" id="MobiDB-lite"/>
    </source>
</evidence>
<feature type="region of interest" description="Disordered" evidence="1">
    <location>
        <begin position="47"/>
        <end position="70"/>
    </location>
</feature>
<organism evidence="2 3">
    <name type="scientific">Psychrobacter piechaudii</name>
    <dbReference type="NCBI Taxonomy" id="1945521"/>
    <lineage>
        <taxon>Bacteria</taxon>
        <taxon>Pseudomonadati</taxon>
        <taxon>Pseudomonadota</taxon>
        <taxon>Gammaproteobacteria</taxon>
        <taxon>Moraxellales</taxon>
        <taxon>Moraxellaceae</taxon>
        <taxon>Psychrobacter</taxon>
    </lineage>
</organism>
<proteinExistence type="predicted"/>
<evidence type="ECO:0000313" key="2">
    <source>
        <dbReference type="EMBL" id="SJM72482.1"/>
    </source>
</evidence>
<accession>A0A1R4GXD3</accession>
<sequence>MFLLLKKSILLLGLTGLTVIMSGCQNIQMAESPIPVTADFPRPLIVSSPSNPNLTPTDNQEIPLVSSSKP</sequence>
<dbReference type="Proteomes" id="UP000188357">
    <property type="component" value="Unassembled WGS sequence"/>
</dbReference>
<dbReference type="OrthoDB" id="6660618at2"/>
<dbReference type="EMBL" id="FUGE01000172">
    <property type="protein sequence ID" value="SJM72482.1"/>
    <property type="molecule type" value="Genomic_DNA"/>
</dbReference>